<reference evidence="1" key="1">
    <citation type="submission" date="2020-08" db="EMBL/GenBank/DDBJ databases">
        <title>Multicomponent nature underlies the extraordinary mechanical properties of spider dragline silk.</title>
        <authorList>
            <person name="Kono N."/>
            <person name="Nakamura H."/>
            <person name="Mori M."/>
            <person name="Yoshida Y."/>
            <person name="Ohtoshi R."/>
            <person name="Malay A.D."/>
            <person name="Moran D.A.P."/>
            <person name="Tomita M."/>
            <person name="Numata K."/>
            <person name="Arakawa K."/>
        </authorList>
    </citation>
    <scope>NUCLEOTIDE SEQUENCE</scope>
</reference>
<gene>
    <name evidence="1" type="ORF">TNIN_62092</name>
</gene>
<dbReference type="EMBL" id="BMAV01022830">
    <property type="protein sequence ID" value="GFY78124.1"/>
    <property type="molecule type" value="Genomic_DNA"/>
</dbReference>
<evidence type="ECO:0000313" key="2">
    <source>
        <dbReference type="Proteomes" id="UP000886998"/>
    </source>
</evidence>
<dbReference type="Proteomes" id="UP000886998">
    <property type="component" value="Unassembled WGS sequence"/>
</dbReference>
<comment type="caution">
    <text evidence="1">The sequence shown here is derived from an EMBL/GenBank/DDBJ whole genome shotgun (WGS) entry which is preliminary data.</text>
</comment>
<organism evidence="1 2">
    <name type="scientific">Trichonephila inaurata madagascariensis</name>
    <dbReference type="NCBI Taxonomy" id="2747483"/>
    <lineage>
        <taxon>Eukaryota</taxon>
        <taxon>Metazoa</taxon>
        <taxon>Ecdysozoa</taxon>
        <taxon>Arthropoda</taxon>
        <taxon>Chelicerata</taxon>
        <taxon>Arachnida</taxon>
        <taxon>Araneae</taxon>
        <taxon>Araneomorphae</taxon>
        <taxon>Entelegynae</taxon>
        <taxon>Araneoidea</taxon>
        <taxon>Nephilidae</taxon>
        <taxon>Trichonephila</taxon>
        <taxon>Trichonephila inaurata</taxon>
    </lineage>
</organism>
<keyword evidence="2" id="KW-1185">Reference proteome</keyword>
<protein>
    <submittedName>
        <fullName evidence="1">Uncharacterized protein</fullName>
    </submittedName>
</protein>
<proteinExistence type="predicted"/>
<accession>A0A8X7CM64</accession>
<evidence type="ECO:0000313" key="1">
    <source>
        <dbReference type="EMBL" id="GFY78124.1"/>
    </source>
</evidence>
<sequence>MGFKSWIRKKISLVHFSQELFNRRRGIYHEVVQIRDNDHGHINEAYVRNMDSRPPGGFPRAWTIPFDRPVVAIFIEE</sequence>
<dbReference type="AlphaFoldDB" id="A0A8X7CM64"/>
<dbReference type="OrthoDB" id="10289443at2759"/>
<name>A0A8X7CM64_9ARAC</name>